<dbReference type="Pfam" id="PF08281">
    <property type="entry name" value="Sigma70_r4_2"/>
    <property type="match status" value="1"/>
</dbReference>
<proteinExistence type="inferred from homology"/>
<dbReference type="InterPro" id="IPR036388">
    <property type="entry name" value="WH-like_DNA-bd_sf"/>
</dbReference>
<dbReference type="InterPro" id="IPR007627">
    <property type="entry name" value="RNA_pol_sigma70_r2"/>
</dbReference>
<dbReference type="Gene3D" id="1.10.1740.10">
    <property type="match status" value="1"/>
</dbReference>
<dbReference type="RefSeq" id="WP_245128698.1">
    <property type="nucleotide sequence ID" value="NZ_JALJEJ010000002.1"/>
</dbReference>
<protein>
    <submittedName>
        <fullName evidence="8">Sigma-70 family RNA polymerase sigma factor</fullName>
    </submittedName>
</protein>
<feature type="domain" description="RNA polymerase sigma-70 region 2" evidence="6">
    <location>
        <begin position="26"/>
        <end position="92"/>
    </location>
</feature>
<comment type="similarity">
    <text evidence="1">Belongs to the sigma-70 factor family. ECF subfamily.</text>
</comment>
<evidence type="ECO:0000256" key="5">
    <source>
        <dbReference type="SAM" id="Phobius"/>
    </source>
</evidence>
<keyword evidence="3" id="KW-0731">Sigma factor</keyword>
<reference evidence="8" key="1">
    <citation type="submission" date="2022-04" db="EMBL/GenBank/DDBJ databases">
        <title>Mucilaginibacter sp. RS28 isolated from freshwater.</title>
        <authorList>
            <person name="Ko S.-R."/>
        </authorList>
    </citation>
    <scope>NUCLEOTIDE SEQUENCE</scope>
    <source>
        <strain evidence="8">RS28</strain>
    </source>
</reference>
<dbReference type="InterPro" id="IPR013325">
    <property type="entry name" value="RNA_pol_sigma_r2"/>
</dbReference>
<dbReference type="Pfam" id="PF04542">
    <property type="entry name" value="Sigma70_r2"/>
    <property type="match status" value="1"/>
</dbReference>
<dbReference type="InterPro" id="IPR039425">
    <property type="entry name" value="RNA_pol_sigma-70-like"/>
</dbReference>
<accession>A0A9X2BAJ6</accession>
<evidence type="ECO:0000256" key="2">
    <source>
        <dbReference type="ARBA" id="ARBA00023015"/>
    </source>
</evidence>
<dbReference type="PANTHER" id="PTHR43133:SF46">
    <property type="entry name" value="RNA POLYMERASE SIGMA-70 FACTOR ECF SUBFAMILY"/>
    <property type="match status" value="1"/>
</dbReference>
<keyword evidence="5" id="KW-1133">Transmembrane helix</keyword>
<dbReference type="AlphaFoldDB" id="A0A9X2BAJ6"/>
<dbReference type="PANTHER" id="PTHR43133">
    <property type="entry name" value="RNA POLYMERASE ECF-TYPE SIGMA FACTO"/>
    <property type="match status" value="1"/>
</dbReference>
<dbReference type="SUPFAM" id="SSF88946">
    <property type="entry name" value="Sigma2 domain of RNA polymerase sigma factors"/>
    <property type="match status" value="1"/>
</dbReference>
<keyword evidence="5" id="KW-0812">Transmembrane</keyword>
<dbReference type="InterPro" id="IPR013249">
    <property type="entry name" value="RNA_pol_sigma70_r4_t2"/>
</dbReference>
<keyword evidence="4" id="KW-0804">Transcription</keyword>
<keyword evidence="9" id="KW-1185">Reference proteome</keyword>
<keyword evidence="5" id="KW-0472">Membrane</keyword>
<evidence type="ECO:0000256" key="1">
    <source>
        <dbReference type="ARBA" id="ARBA00010641"/>
    </source>
</evidence>
<dbReference type="NCBIfam" id="TIGR02937">
    <property type="entry name" value="sigma70-ECF"/>
    <property type="match status" value="1"/>
</dbReference>
<evidence type="ECO:0000259" key="6">
    <source>
        <dbReference type="Pfam" id="PF04542"/>
    </source>
</evidence>
<dbReference type="PRINTS" id="PR00038">
    <property type="entry name" value="HTHLUXR"/>
</dbReference>
<dbReference type="GO" id="GO:0016987">
    <property type="term" value="F:sigma factor activity"/>
    <property type="evidence" value="ECO:0007669"/>
    <property type="project" value="UniProtKB-KW"/>
</dbReference>
<gene>
    <name evidence="8" type="ORF">MUY27_04025</name>
</gene>
<dbReference type="InterPro" id="IPR000792">
    <property type="entry name" value="Tscrpt_reg_LuxR_C"/>
</dbReference>
<dbReference type="EMBL" id="JALJEJ010000002">
    <property type="protein sequence ID" value="MCJ8208862.1"/>
    <property type="molecule type" value="Genomic_DNA"/>
</dbReference>
<feature type="transmembrane region" description="Helical" evidence="5">
    <location>
        <begin position="174"/>
        <end position="191"/>
    </location>
</feature>
<dbReference type="Gene3D" id="1.10.10.10">
    <property type="entry name" value="Winged helix-like DNA-binding domain superfamily/Winged helix DNA-binding domain"/>
    <property type="match status" value="1"/>
</dbReference>
<evidence type="ECO:0000256" key="3">
    <source>
        <dbReference type="ARBA" id="ARBA00023082"/>
    </source>
</evidence>
<comment type="caution">
    <text evidence="8">The sequence shown here is derived from an EMBL/GenBank/DDBJ whole genome shotgun (WGS) entry which is preliminary data.</text>
</comment>
<dbReference type="SUPFAM" id="SSF88659">
    <property type="entry name" value="Sigma3 and sigma4 domains of RNA polymerase sigma factors"/>
    <property type="match status" value="1"/>
</dbReference>
<sequence length="192" mass="22852">MDFKNFSDEDLVSLLRSSNEAAMAEIYNRYWRKLLALAYNHTKDKSSAQEIVQEIMIKLWDRREQYHIESLERYLAIAVRYSVYNFVCREKRRAQIALENVPTIEIHHDDEVIYAQFLQQHINGIVEGLPEKCQLVFKYSRVEGKSIRQISTELEISEKTVEAHLTKALKSLRFYLRHAGWLTIFIYSFMIR</sequence>
<feature type="domain" description="RNA polymerase sigma factor 70 region 4 type 2" evidence="7">
    <location>
        <begin position="126"/>
        <end position="172"/>
    </location>
</feature>
<dbReference type="GO" id="GO:0006352">
    <property type="term" value="P:DNA-templated transcription initiation"/>
    <property type="evidence" value="ECO:0007669"/>
    <property type="project" value="InterPro"/>
</dbReference>
<name>A0A9X2BAJ6_9SPHI</name>
<keyword evidence="2" id="KW-0805">Transcription regulation</keyword>
<dbReference type="InterPro" id="IPR014284">
    <property type="entry name" value="RNA_pol_sigma-70_dom"/>
</dbReference>
<evidence type="ECO:0000313" key="9">
    <source>
        <dbReference type="Proteomes" id="UP001139450"/>
    </source>
</evidence>
<evidence type="ECO:0000256" key="4">
    <source>
        <dbReference type="ARBA" id="ARBA00023163"/>
    </source>
</evidence>
<evidence type="ECO:0000313" key="8">
    <source>
        <dbReference type="EMBL" id="MCJ8208862.1"/>
    </source>
</evidence>
<organism evidence="8 9">
    <name type="scientific">Mucilaginibacter straminoryzae</name>
    <dbReference type="NCBI Taxonomy" id="2932774"/>
    <lineage>
        <taxon>Bacteria</taxon>
        <taxon>Pseudomonadati</taxon>
        <taxon>Bacteroidota</taxon>
        <taxon>Sphingobacteriia</taxon>
        <taxon>Sphingobacteriales</taxon>
        <taxon>Sphingobacteriaceae</taxon>
        <taxon>Mucilaginibacter</taxon>
    </lineage>
</organism>
<dbReference type="Proteomes" id="UP001139450">
    <property type="component" value="Unassembled WGS sequence"/>
</dbReference>
<evidence type="ECO:0000259" key="7">
    <source>
        <dbReference type="Pfam" id="PF08281"/>
    </source>
</evidence>
<dbReference type="GO" id="GO:0003677">
    <property type="term" value="F:DNA binding"/>
    <property type="evidence" value="ECO:0007669"/>
    <property type="project" value="InterPro"/>
</dbReference>
<dbReference type="InterPro" id="IPR013324">
    <property type="entry name" value="RNA_pol_sigma_r3/r4-like"/>
</dbReference>